<gene>
    <name evidence="1" type="ORF">H5410_013503</name>
</gene>
<dbReference type="EMBL" id="JACXVP010000003">
    <property type="protein sequence ID" value="KAG5613679.1"/>
    <property type="molecule type" value="Genomic_DNA"/>
</dbReference>
<evidence type="ECO:0000313" key="2">
    <source>
        <dbReference type="Proteomes" id="UP000824120"/>
    </source>
</evidence>
<protein>
    <submittedName>
        <fullName evidence="1">Uncharacterized protein</fullName>
    </submittedName>
</protein>
<accession>A0A9J5ZNL3</accession>
<dbReference type="AlphaFoldDB" id="A0A9J5ZNL3"/>
<proteinExistence type="predicted"/>
<dbReference type="Proteomes" id="UP000824120">
    <property type="component" value="Chromosome 3"/>
</dbReference>
<reference evidence="1 2" key="1">
    <citation type="submission" date="2020-09" db="EMBL/GenBank/DDBJ databases">
        <title>De no assembly of potato wild relative species, Solanum commersonii.</title>
        <authorList>
            <person name="Cho K."/>
        </authorList>
    </citation>
    <scope>NUCLEOTIDE SEQUENCE [LARGE SCALE GENOMIC DNA]</scope>
    <source>
        <strain evidence="1">LZ3.2</strain>
        <tissue evidence="1">Leaf</tissue>
    </source>
</reference>
<organism evidence="1 2">
    <name type="scientific">Solanum commersonii</name>
    <name type="common">Commerson's wild potato</name>
    <name type="synonym">Commerson's nightshade</name>
    <dbReference type="NCBI Taxonomy" id="4109"/>
    <lineage>
        <taxon>Eukaryota</taxon>
        <taxon>Viridiplantae</taxon>
        <taxon>Streptophyta</taxon>
        <taxon>Embryophyta</taxon>
        <taxon>Tracheophyta</taxon>
        <taxon>Spermatophyta</taxon>
        <taxon>Magnoliopsida</taxon>
        <taxon>eudicotyledons</taxon>
        <taxon>Gunneridae</taxon>
        <taxon>Pentapetalae</taxon>
        <taxon>asterids</taxon>
        <taxon>lamiids</taxon>
        <taxon>Solanales</taxon>
        <taxon>Solanaceae</taxon>
        <taxon>Solanoideae</taxon>
        <taxon>Solaneae</taxon>
        <taxon>Solanum</taxon>
    </lineage>
</organism>
<keyword evidence="2" id="KW-1185">Reference proteome</keyword>
<evidence type="ECO:0000313" key="1">
    <source>
        <dbReference type="EMBL" id="KAG5613679.1"/>
    </source>
</evidence>
<sequence length="99" mass="11551">MNIEDRKDDMNILEQRYGGDSSLVVAESQEKEENLIMEDKEEADYDEQATQVLREIWIISVMVSKSKKDQQLTLQLTREDGKQFLTTVIYGKCNVDEIF</sequence>
<comment type="caution">
    <text evidence="1">The sequence shown here is derived from an EMBL/GenBank/DDBJ whole genome shotgun (WGS) entry which is preliminary data.</text>
</comment>
<name>A0A9J5ZNL3_SOLCO</name>